<dbReference type="Pfam" id="PF00732">
    <property type="entry name" value="GMC_oxred_N"/>
    <property type="match status" value="1"/>
</dbReference>
<dbReference type="OMA" id="TQKHGER"/>
<comment type="cofactor">
    <cofactor evidence="8">
        <name>FAD</name>
        <dbReference type="ChEBI" id="CHEBI:57692"/>
    </cofactor>
</comment>
<keyword evidence="6" id="KW-0325">Glycoprotein</keyword>
<dbReference type="PRINTS" id="PR00411">
    <property type="entry name" value="PNDRDTASEI"/>
</dbReference>
<evidence type="ECO:0000256" key="7">
    <source>
        <dbReference type="PIRSR" id="PIRSR000137-1"/>
    </source>
</evidence>
<feature type="active site" description="Proton acceptor" evidence="7">
    <location>
        <position position="585"/>
    </location>
</feature>
<dbReference type="PANTHER" id="PTHR11552:SF138">
    <property type="entry name" value="DEHYDROGENASE PKFF-RELATED"/>
    <property type="match status" value="1"/>
</dbReference>
<dbReference type="AlphaFoldDB" id="A0A1V6P875"/>
<evidence type="ECO:0000256" key="4">
    <source>
        <dbReference type="ARBA" id="ARBA00022490"/>
    </source>
</evidence>
<proteinExistence type="inferred from homology"/>
<dbReference type="GO" id="GO:0016614">
    <property type="term" value="F:oxidoreductase activity, acting on CH-OH group of donors"/>
    <property type="evidence" value="ECO:0007669"/>
    <property type="project" value="InterPro"/>
</dbReference>
<dbReference type="GO" id="GO:0044550">
    <property type="term" value="P:secondary metabolite biosynthetic process"/>
    <property type="evidence" value="ECO:0007669"/>
    <property type="project" value="TreeGrafter"/>
</dbReference>
<evidence type="ECO:0000313" key="13">
    <source>
        <dbReference type="EMBL" id="OQD73175.1"/>
    </source>
</evidence>
<protein>
    <recommendedName>
        <fullName evidence="11 12">Glucose-methanol-choline oxidoreductase N-terminal domain-containing protein</fullName>
    </recommendedName>
</protein>
<accession>A0A1V6P875</accession>
<organism evidence="13 14">
    <name type="scientific">Penicillium decumbens</name>
    <dbReference type="NCBI Taxonomy" id="69771"/>
    <lineage>
        <taxon>Eukaryota</taxon>
        <taxon>Fungi</taxon>
        <taxon>Dikarya</taxon>
        <taxon>Ascomycota</taxon>
        <taxon>Pezizomycotina</taxon>
        <taxon>Eurotiomycetes</taxon>
        <taxon>Eurotiomycetidae</taxon>
        <taxon>Eurotiales</taxon>
        <taxon>Aspergillaceae</taxon>
        <taxon>Penicillium</taxon>
    </lineage>
</organism>
<keyword evidence="4" id="KW-0963">Cytoplasm</keyword>
<feature type="binding site" evidence="8">
    <location>
        <begin position="540"/>
        <end position="541"/>
    </location>
    <ligand>
        <name>FAD</name>
        <dbReference type="ChEBI" id="CHEBI:57692"/>
    </ligand>
</feature>
<keyword evidence="5" id="KW-0964">Secreted</keyword>
<keyword evidence="9" id="KW-0285">Flavoprotein</keyword>
<evidence type="ECO:0000256" key="2">
    <source>
        <dbReference type="ARBA" id="ARBA00004496"/>
    </source>
</evidence>
<dbReference type="Gene3D" id="3.30.560.10">
    <property type="entry name" value="Glucose Oxidase, domain 3"/>
    <property type="match status" value="1"/>
</dbReference>
<dbReference type="PROSITE" id="PS00623">
    <property type="entry name" value="GMC_OXRED_1"/>
    <property type="match status" value="1"/>
</dbReference>
<keyword evidence="10" id="KW-0732">Signal</keyword>
<feature type="signal peptide" evidence="10">
    <location>
        <begin position="1"/>
        <end position="19"/>
    </location>
</feature>
<keyword evidence="5" id="KW-0134">Cell wall</keyword>
<gene>
    <name evidence="13" type="ORF">PENDEC_c016G00531</name>
</gene>
<dbReference type="PROSITE" id="PS00624">
    <property type="entry name" value="GMC_OXRED_2"/>
    <property type="match status" value="1"/>
</dbReference>
<dbReference type="PANTHER" id="PTHR11552">
    <property type="entry name" value="GLUCOSE-METHANOL-CHOLINE GMC OXIDOREDUCTASE"/>
    <property type="match status" value="1"/>
</dbReference>
<evidence type="ECO:0000256" key="8">
    <source>
        <dbReference type="PIRSR" id="PIRSR000137-2"/>
    </source>
</evidence>
<dbReference type="OrthoDB" id="269227at2759"/>
<comment type="caution">
    <text evidence="13">The sequence shown here is derived from an EMBL/GenBank/DDBJ whole genome shotgun (WGS) entry which is preliminary data.</text>
</comment>
<dbReference type="EMBL" id="MDYL01000016">
    <property type="protein sequence ID" value="OQD73175.1"/>
    <property type="molecule type" value="Genomic_DNA"/>
</dbReference>
<feature type="chain" id="PRO_5012506169" description="Glucose-methanol-choline oxidoreductase N-terminal domain-containing protein" evidence="10">
    <location>
        <begin position="20"/>
        <end position="605"/>
    </location>
</feature>
<name>A0A1V6P875_PENDC</name>
<dbReference type="GO" id="GO:0005737">
    <property type="term" value="C:cytoplasm"/>
    <property type="evidence" value="ECO:0007669"/>
    <property type="project" value="UniProtKB-SubCell"/>
</dbReference>
<dbReference type="Pfam" id="PF05199">
    <property type="entry name" value="GMC_oxred_C"/>
    <property type="match status" value="1"/>
</dbReference>
<feature type="domain" description="Glucose-methanol-choline oxidoreductase N-terminal" evidence="11">
    <location>
        <begin position="115"/>
        <end position="138"/>
    </location>
</feature>
<comment type="subcellular location">
    <subcellularLocation>
        <location evidence="2">Cytoplasm</location>
    </subcellularLocation>
    <subcellularLocation>
        <location evidence="1">Secreted</location>
        <location evidence="1">Cell wall</location>
    </subcellularLocation>
</comment>
<feature type="binding site" evidence="8">
    <location>
        <begin position="586"/>
        <end position="587"/>
    </location>
    <ligand>
        <name>FAD</name>
        <dbReference type="ChEBI" id="CHEBI:57692"/>
    </ligand>
</feature>
<evidence type="ECO:0000256" key="10">
    <source>
        <dbReference type="SAM" id="SignalP"/>
    </source>
</evidence>
<evidence type="ECO:0000256" key="9">
    <source>
        <dbReference type="RuleBase" id="RU003968"/>
    </source>
</evidence>
<feature type="active site" description="Proton donor" evidence="7">
    <location>
        <position position="541"/>
    </location>
</feature>
<dbReference type="InterPro" id="IPR007867">
    <property type="entry name" value="GMC_OxRtase_C"/>
</dbReference>
<dbReference type="InterPro" id="IPR036188">
    <property type="entry name" value="FAD/NAD-bd_sf"/>
</dbReference>
<dbReference type="InterPro" id="IPR012132">
    <property type="entry name" value="GMC_OxRdtase"/>
</dbReference>
<dbReference type="Gene3D" id="3.50.50.60">
    <property type="entry name" value="FAD/NAD(P)-binding domain"/>
    <property type="match status" value="1"/>
</dbReference>
<evidence type="ECO:0000259" key="12">
    <source>
        <dbReference type="PROSITE" id="PS00624"/>
    </source>
</evidence>
<dbReference type="InterPro" id="IPR000172">
    <property type="entry name" value="GMC_OxRdtase_N"/>
</dbReference>
<dbReference type="STRING" id="69771.A0A1V6P875"/>
<evidence type="ECO:0000256" key="6">
    <source>
        <dbReference type="ARBA" id="ARBA00023180"/>
    </source>
</evidence>
<dbReference type="SUPFAM" id="SSF54373">
    <property type="entry name" value="FAD-linked reductases, C-terminal domain"/>
    <property type="match status" value="1"/>
</dbReference>
<evidence type="ECO:0000256" key="3">
    <source>
        <dbReference type="ARBA" id="ARBA00010790"/>
    </source>
</evidence>
<dbReference type="Proteomes" id="UP000191522">
    <property type="component" value="Unassembled WGS sequence"/>
</dbReference>
<dbReference type="SUPFAM" id="SSF51905">
    <property type="entry name" value="FAD/NAD(P)-binding domain"/>
    <property type="match status" value="1"/>
</dbReference>
<evidence type="ECO:0000259" key="11">
    <source>
        <dbReference type="PROSITE" id="PS00623"/>
    </source>
</evidence>
<keyword evidence="14" id="KW-1185">Reference proteome</keyword>
<evidence type="ECO:0000313" key="14">
    <source>
        <dbReference type="Proteomes" id="UP000191522"/>
    </source>
</evidence>
<keyword evidence="8 9" id="KW-0274">FAD</keyword>
<comment type="similarity">
    <text evidence="3 9">Belongs to the GMC oxidoreductase family.</text>
</comment>
<dbReference type="GO" id="GO:0050660">
    <property type="term" value="F:flavin adenine dinucleotide binding"/>
    <property type="evidence" value="ECO:0007669"/>
    <property type="project" value="InterPro"/>
</dbReference>
<feature type="domain" description="Glucose-methanol-choline oxidoreductase N-terminal" evidence="12">
    <location>
        <begin position="305"/>
        <end position="319"/>
    </location>
</feature>
<sequence>MLPQAALISLALQASIIHADLSARGSPLSDATFDYVVVGGGTGGIVVATRLAQTGSNVALVEAGGLYESESLAAIPAADVIPCGSDPDTQSAVDWGFVTKGQPGANGRSIHYARGKCLGGSSALNFMIYQRPTRDSMQQWADAVNDSSYTFDEVLPYYKQSVQFTPPNTQIRASNATATYNKTAFEENGGPLQVSYANYAMPFSSWMKLGMEAIGIKEKDDFNSGSLIGAQYCTSTIDPSNELRSSSQASFLTKITPSTLTTYSNTLAKKVIFNNQKKAIGVEVNGLLGNTVTLHASKEVIISAGAFQSPQLLMVSGVGPSDMLKEHGIKVVADRPGVGQNMWDHPFFAPTYRVQVDTATNVANDILYDAGSVVGEFLKTGPLTNPIADYLAWEKIPQFLRSQFSQSSQNSLKQFPSDWPEAEYISGAGYIGNVSNLLKDQPKDGYQYASILGVLVAPQARGNITLKSADTSDLPVINPNWLDNDADQEVAISMFKRIRQAFQSEALTPVVIGKEYYPGEEVQSDADILEFIKNNVMTLWHPACTCKMGISDDEMAVVDSQARVYGVQGLRVVDASAFPFLPPGHPQSTVYMLAEKVSAAIIQDS</sequence>
<evidence type="ECO:0000256" key="5">
    <source>
        <dbReference type="ARBA" id="ARBA00022512"/>
    </source>
</evidence>
<reference evidence="14" key="1">
    <citation type="journal article" date="2017" name="Nat. Microbiol.">
        <title>Global analysis of biosynthetic gene clusters reveals vast potential of secondary metabolite production in Penicillium species.</title>
        <authorList>
            <person name="Nielsen J.C."/>
            <person name="Grijseels S."/>
            <person name="Prigent S."/>
            <person name="Ji B."/>
            <person name="Dainat J."/>
            <person name="Nielsen K.F."/>
            <person name="Frisvad J.C."/>
            <person name="Workman M."/>
            <person name="Nielsen J."/>
        </authorList>
    </citation>
    <scope>NUCLEOTIDE SEQUENCE [LARGE SCALE GENOMIC DNA]</scope>
    <source>
        <strain evidence="14">IBT 11843</strain>
    </source>
</reference>
<evidence type="ECO:0000256" key="1">
    <source>
        <dbReference type="ARBA" id="ARBA00004191"/>
    </source>
</evidence>
<dbReference type="PIRSF" id="PIRSF000137">
    <property type="entry name" value="Alcohol_oxidase"/>
    <property type="match status" value="1"/>
</dbReference>